<reference evidence="1 2" key="1">
    <citation type="submission" date="2015-10" db="EMBL/GenBank/DDBJ databases">
        <title>Full genome of DAOMC 229536 Phialocephala scopiformis, a fungal endophyte of spruce producing the potent anti-insectan compound rugulosin.</title>
        <authorList>
            <consortium name="DOE Joint Genome Institute"/>
            <person name="Walker A.K."/>
            <person name="Frasz S.L."/>
            <person name="Seifert K.A."/>
            <person name="Miller J.D."/>
            <person name="Mondo S.J."/>
            <person name="Labutti K."/>
            <person name="Lipzen A."/>
            <person name="Dockter R."/>
            <person name="Kennedy M."/>
            <person name="Grigoriev I.V."/>
            <person name="Spatafora J.W."/>
        </authorList>
    </citation>
    <scope>NUCLEOTIDE SEQUENCE [LARGE SCALE GENOMIC DNA]</scope>
    <source>
        <strain evidence="1 2">CBS 120377</strain>
    </source>
</reference>
<dbReference type="InParanoid" id="A0A132B7Q8"/>
<dbReference type="KEGG" id="psco:LY89DRAFT_764561"/>
<dbReference type="AlphaFoldDB" id="A0A132B7Q8"/>
<dbReference type="STRING" id="149040.A0A132B7Q8"/>
<dbReference type="EMBL" id="KQ947435">
    <property type="protein sequence ID" value="KUJ08436.1"/>
    <property type="molecule type" value="Genomic_DNA"/>
</dbReference>
<dbReference type="Proteomes" id="UP000070700">
    <property type="component" value="Unassembled WGS sequence"/>
</dbReference>
<protein>
    <recommendedName>
        <fullName evidence="3">Tc1-like transposase DDE domain-containing protein</fullName>
    </recommendedName>
</protein>
<sequence>MQALVVGLFYRLYKLSYFTTRSFSSSKIIQKSTAKGHSAAFTKEFFQAIGLSPIFGAANPLDLNPIETLWDELKHYIQNNYSKMHNSYPGLRRVVQEAWESIIYARIQDLIQEMGDRCIAVILADGGRTKD</sequence>
<evidence type="ECO:0008006" key="3">
    <source>
        <dbReference type="Google" id="ProtNLM"/>
    </source>
</evidence>
<name>A0A132B7Q8_MOLSC</name>
<dbReference type="OrthoDB" id="3478007at2759"/>
<organism evidence="1 2">
    <name type="scientific">Mollisia scopiformis</name>
    <name type="common">Conifer needle endophyte fungus</name>
    <name type="synonym">Phialocephala scopiformis</name>
    <dbReference type="NCBI Taxonomy" id="149040"/>
    <lineage>
        <taxon>Eukaryota</taxon>
        <taxon>Fungi</taxon>
        <taxon>Dikarya</taxon>
        <taxon>Ascomycota</taxon>
        <taxon>Pezizomycotina</taxon>
        <taxon>Leotiomycetes</taxon>
        <taxon>Helotiales</taxon>
        <taxon>Mollisiaceae</taxon>
        <taxon>Mollisia</taxon>
    </lineage>
</organism>
<dbReference type="GeneID" id="28831367"/>
<gene>
    <name evidence="1" type="ORF">LY89DRAFT_764561</name>
</gene>
<evidence type="ECO:0000313" key="2">
    <source>
        <dbReference type="Proteomes" id="UP000070700"/>
    </source>
</evidence>
<dbReference type="InterPro" id="IPR036397">
    <property type="entry name" value="RNaseH_sf"/>
</dbReference>
<accession>A0A132B7Q8</accession>
<dbReference type="GO" id="GO:0003676">
    <property type="term" value="F:nucleic acid binding"/>
    <property type="evidence" value="ECO:0007669"/>
    <property type="project" value="InterPro"/>
</dbReference>
<keyword evidence="2" id="KW-1185">Reference proteome</keyword>
<evidence type="ECO:0000313" key="1">
    <source>
        <dbReference type="EMBL" id="KUJ08436.1"/>
    </source>
</evidence>
<proteinExistence type="predicted"/>
<dbReference type="RefSeq" id="XP_018062791.1">
    <property type="nucleotide sequence ID" value="XM_018221641.1"/>
</dbReference>
<dbReference type="Gene3D" id="3.30.420.10">
    <property type="entry name" value="Ribonuclease H-like superfamily/Ribonuclease H"/>
    <property type="match status" value="1"/>
</dbReference>